<evidence type="ECO:0000313" key="7">
    <source>
        <dbReference type="EMBL" id="MBD1548046.1"/>
    </source>
</evidence>
<comment type="subcellular location">
    <subcellularLocation>
        <location evidence="1">Membrane</location>
        <topology evidence="1">Multi-pass membrane protein</topology>
    </subcellularLocation>
</comment>
<evidence type="ECO:0000256" key="2">
    <source>
        <dbReference type="ARBA" id="ARBA00008333"/>
    </source>
</evidence>
<keyword evidence="5 6" id="KW-0472">Membrane</keyword>
<feature type="transmembrane region" description="Helical" evidence="6">
    <location>
        <begin position="121"/>
        <end position="142"/>
    </location>
</feature>
<comment type="similarity">
    <text evidence="2">Belongs to the oxidase-dependent Fe transporter (OFeT) (TC 9.A.10.1) family.</text>
</comment>
<accession>A0A926S6X8</accession>
<evidence type="ECO:0000256" key="3">
    <source>
        <dbReference type="ARBA" id="ARBA00022692"/>
    </source>
</evidence>
<dbReference type="EMBL" id="JABFCZ010000019">
    <property type="protein sequence ID" value="MBD1548046.1"/>
    <property type="molecule type" value="Genomic_DNA"/>
</dbReference>
<reference evidence="7" key="1">
    <citation type="submission" date="2020-05" db="EMBL/GenBank/DDBJ databases">
        <title>Identification of trans-AT polyketide cluster in two marine bacteria, producers of a novel glutaramide-containing polyketide sesbanimide D and analogs.</title>
        <authorList>
            <person name="Kacar D."/>
            <person name="Rodriguez P."/>
            <person name="Canedo L."/>
            <person name="Gonzalez E."/>
            <person name="Galan B."/>
            <person name="De La Calle F."/>
            <person name="Garcia J.L."/>
        </authorList>
    </citation>
    <scope>NUCLEOTIDE SEQUENCE</scope>
    <source>
        <strain evidence="7">PHM038</strain>
    </source>
</reference>
<feature type="transmembrane region" description="Helical" evidence="6">
    <location>
        <begin position="39"/>
        <end position="59"/>
    </location>
</feature>
<dbReference type="GO" id="GO:0033573">
    <property type="term" value="C:high-affinity iron permease complex"/>
    <property type="evidence" value="ECO:0007669"/>
    <property type="project" value="InterPro"/>
</dbReference>
<organism evidence="7 8">
    <name type="scientific">Roseibium aggregatum</name>
    <dbReference type="NCBI Taxonomy" id="187304"/>
    <lineage>
        <taxon>Bacteria</taxon>
        <taxon>Pseudomonadati</taxon>
        <taxon>Pseudomonadota</taxon>
        <taxon>Alphaproteobacteria</taxon>
        <taxon>Hyphomicrobiales</taxon>
        <taxon>Stappiaceae</taxon>
        <taxon>Roseibium</taxon>
    </lineage>
</organism>
<feature type="transmembrane region" description="Helical" evidence="6">
    <location>
        <begin position="148"/>
        <end position="171"/>
    </location>
</feature>
<dbReference type="RefSeq" id="WP_190292783.1">
    <property type="nucleotide sequence ID" value="NZ_JABFCZ010000019.1"/>
</dbReference>
<sequence>MTTQIIFIVWRESVEALLVIGILNAWIGHDPAYAPGRRYLWGGVLAGLAAAVALGFGLLEASAVLSGPGLEYFQTGLVFLAGVLIVQMVFWMRRHGRTLKRNLEQGLGEAARDGRWWTISLLALIAVAREGSETVVFLYGMFAAGPAIGTWSVFGGLAVGIALAALTYGILQLGGRVLSWRLFFKVTEVLLLLLACGLFTTGVGNLVSLGLIPYMDPLWDTTWLLDDASRFGGVIASLTGYRALPEPATVGTWIVYWSLVAMVFRRQTRRSNAMAVQTS</sequence>
<keyword evidence="3 6" id="KW-0812">Transmembrane</keyword>
<evidence type="ECO:0000256" key="4">
    <source>
        <dbReference type="ARBA" id="ARBA00022989"/>
    </source>
</evidence>
<protein>
    <submittedName>
        <fullName evidence="7">FTR1 family iron permease</fullName>
    </submittedName>
</protein>
<evidence type="ECO:0000256" key="1">
    <source>
        <dbReference type="ARBA" id="ARBA00004141"/>
    </source>
</evidence>
<dbReference type="AlphaFoldDB" id="A0A926S6X8"/>
<dbReference type="PANTHER" id="PTHR31632:SF2">
    <property type="entry name" value="PLASMA MEMBRANE IRON PERMEASE"/>
    <property type="match status" value="1"/>
</dbReference>
<dbReference type="InterPro" id="IPR004923">
    <property type="entry name" value="FTR1/Fip1/EfeU"/>
</dbReference>
<feature type="transmembrane region" description="Helical" evidence="6">
    <location>
        <begin position="71"/>
        <end position="91"/>
    </location>
</feature>
<evidence type="ECO:0000256" key="6">
    <source>
        <dbReference type="SAM" id="Phobius"/>
    </source>
</evidence>
<evidence type="ECO:0000256" key="5">
    <source>
        <dbReference type="ARBA" id="ARBA00023136"/>
    </source>
</evidence>
<evidence type="ECO:0000313" key="8">
    <source>
        <dbReference type="Proteomes" id="UP000598467"/>
    </source>
</evidence>
<dbReference type="Pfam" id="PF03239">
    <property type="entry name" value="FTR1"/>
    <property type="match status" value="1"/>
</dbReference>
<name>A0A926S6X8_9HYPH</name>
<gene>
    <name evidence="7" type="ORF">HK439_17400</name>
</gene>
<feature type="transmembrane region" description="Helical" evidence="6">
    <location>
        <begin position="247"/>
        <end position="264"/>
    </location>
</feature>
<comment type="caution">
    <text evidence="7">The sequence shown here is derived from an EMBL/GenBank/DDBJ whole genome shotgun (WGS) entry which is preliminary data.</text>
</comment>
<feature type="transmembrane region" description="Helical" evidence="6">
    <location>
        <begin position="191"/>
        <end position="215"/>
    </location>
</feature>
<dbReference type="PANTHER" id="PTHR31632">
    <property type="entry name" value="IRON TRANSPORTER FTH1"/>
    <property type="match status" value="1"/>
</dbReference>
<feature type="transmembrane region" description="Helical" evidence="6">
    <location>
        <begin position="6"/>
        <end position="27"/>
    </location>
</feature>
<dbReference type="GO" id="GO:0015093">
    <property type="term" value="F:ferrous iron transmembrane transporter activity"/>
    <property type="evidence" value="ECO:0007669"/>
    <property type="project" value="TreeGrafter"/>
</dbReference>
<proteinExistence type="inferred from homology"/>
<dbReference type="Proteomes" id="UP000598467">
    <property type="component" value="Unassembled WGS sequence"/>
</dbReference>
<keyword evidence="4 6" id="KW-1133">Transmembrane helix</keyword>